<protein>
    <submittedName>
        <fullName evidence="2">Uncharacterized protein</fullName>
    </submittedName>
</protein>
<keyword evidence="3" id="KW-1185">Reference proteome</keyword>
<reference evidence="3" key="1">
    <citation type="submission" date="2016-06" db="EMBL/GenBank/DDBJ databases">
        <authorList>
            <person name="Varghese N."/>
            <person name="Submissions Spin"/>
        </authorList>
    </citation>
    <scope>NUCLEOTIDE SEQUENCE [LARGE SCALE GENOMIC DNA]</scope>
    <source>
        <strain evidence="3">DSM 43903</strain>
    </source>
</reference>
<feature type="transmembrane region" description="Helical" evidence="1">
    <location>
        <begin position="35"/>
        <end position="56"/>
    </location>
</feature>
<evidence type="ECO:0000256" key="1">
    <source>
        <dbReference type="SAM" id="Phobius"/>
    </source>
</evidence>
<keyword evidence="1" id="KW-0472">Membrane</keyword>
<name>A0A1C6US40_9ACTN</name>
<keyword evidence="1" id="KW-0812">Transmembrane</keyword>
<gene>
    <name evidence="2" type="ORF">GA0070606_2679</name>
</gene>
<dbReference type="STRING" id="47855.GA0070606_2679"/>
<dbReference type="AlphaFoldDB" id="A0A1C6US40"/>
<accession>A0A1C6US40</accession>
<feature type="transmembrane region" description="Helical" evidence="1">
    <location>
        <begin position="62"/>
        <end position="79"/>
    </location>
</feature>
<organism evidence="2 3">
    <name type="scientific">Micromonospora citrea</name>
    <dbReference type="NCBI Taxonomy" id="47855"/>
    <lineage>
        <taxon>Bacteria</taxon>
        <taxon>Bacillati</taxon>
        <taxon>Actinomycetota</taxon>
        <taxon>Actinomycetes</taxon>
        <taxon>Micromonosporales</taxon>
        <taxon>Micromonosporaceae</taxon>
        <taxon>Micromonospora</taxon>
    </lineage>
</organism>
<feature type="transmembrane region" description="Helical" evidence="1">
    <location>
        <begin position="6"/>
        <end position="23"/>
    </location>
</feature>
<sequence length="87" mass="9704">MWMSWFFVMSLLAVMVGILLGMYERLRPSVALKRAFHVLVLAGAGLMLPVLVVAGLDEPVNWFLAALLAGMLALTPWMLRDKSRSRS</sequence>
<dbReference type="EMBL" id="FMHZ01000002">
    <property type="protein sequence ID" value="SCL56895.1"/>
    <property type="molecule type" value="Genomic_DNA"/>
</dbReference>
<keyword evidence="1" id="KW-1133">Transmembrane helix</keyword>
<dbReference type="RefSeq" id="WP_091098775.1">
    <property type="nucleotide sequence ID" value="NZ_FMHZ01000002.1"/>
</dbReference>
<evidence type="ECO:0000313" key="3">
    <source>
        <dbReference type="Proteomes" id="UP000199001"/>
    </source>
</evidence>
<proteinExistence type="predicted"/>
<dbReference type="Proteomes" id="UP000199001">
    <property type="component" value="Unassembled WGS sequence"/>
</dbReference>
<evidence type="ECO:0000313" key="2">
    <source>
        <dbReference type="EMBL" id="SCL56895.1"/>
    </source>
</evidence>